<sequence length="213" mass="25327">MELTQQQLDYINIFLDKKGIDYIDFRIEIFDHIVTEIETLLHNESIDFYTAFENTISKWETPLQETHSWLFGFLFKAPRLVIKKATKLFFPTSIVLFSLFFFVFYTIYSQYEFTFIYLLLEKPIKTIFLLGSFSWLFVTYKILADTKKTVYSFIIKTQAIGIVIIPTIVSLKNPTINLFIAITLLILIISTISNAWFYRKHLIEKEKYQFLLK</sequence>
<feature type="transmembrane region" description="Helical" evidence="1">
    <location>
        <begin position="175"/>
        <end position="198"/>
    </location>
</feature>
<gene>
    <name evidence="2" type="ORF">T190115A13A_20309</name>
</gene>
<dbReference type="RefSeq" id="WP_348738696.1">
    <property type="nucleotide sequence ID" value="NZ_CAXJRC010000022.1"/>
</dbReference>
<evidence type="ECO:0008006" key="4">
    <source>
        <dbReference type="Google" id="ProtNLM"/>
    </source>
</evidence>
<organism evidence="2 3">
    <name type="scientific">Tenacibaculum vairaonense</name>
    <dbReference type="NCBI Taxonomy" id="3137860"/>
    <lineage>
        <taxon>Bacteria</taxon>
        <taxon>Pseudomonadati</taxon>
        <taxon>Bacteroidota</taxon>
        <taxon>Flavobacteriia</taxon>
        <taxon>Flavobacteriales</taxon>
        <taxon>Flavobacteriaceae</taxon>
        <taxon>Tenacibaculum</taxon>
    </lineage>
</organism>
<keyword evidence="1" id="KW-1133">Transmembrane helix</keyword>
<dbReference type="Proteomes" id="UP001497602">
    <property type="component" value="Unassembled WGS sequence"/>
</dbReference>
<keyword evidence="1" id="KW-0812">Transmembrane</keyword>
<keyword evidence="1" id="KW-0472">Membrane</keyword>
<proteinExistence type="predicted"/>
<dbReference type="EMBL" id="CAXJRC010000022">
    <property type="protein sequence ID" value="CAL2107029.1"/>
    <property type="molecule type" value="Genomic_DNA"/>
</dbReference>
<keyword evidence="3" id="KW-1185">Reference proteome</keyword>
<protein>
    <recommendedName>
        <fullName evidence="4">DUF1700 domain-containing protein</fullName>
    </recommendedName>
</protein>
<evidence type="ECO:0000256" key="1">
    <source>
        <dbReference type="SAM" id="Phobius"/>
    </source>
</evidence>
<evidence type="ECO:0000313" key="2">
    <source>
        <dbReference type="EMBL" id="CAL2107029.1"/>
    </source>
</evidence>
<accession>A0ABP1FFH4</accession>
<feature type="transmembrane region" description="Helical" evidence="1">
    <location>
        <begin position="114"/>
        <end position="138"/>
    </location>
</feature>
<comment type="caution">
    <text evidence="2">The sequence shown here is derived from an EMBL/GenBank/DDBJ whole genome shotgun (WGS) entry which is preliminary data.</text>
</comment>
<feature type="transmembrane region" description="Helical" evidence="1">
    <location>
        <begin position="88"/>
        <end position="108"/>
    </location>
</feature>
<feature type="transmembrane region" description="Helical" evidence="1">
    <location>
        <begin position="150"/>
        <end position="169"/>
    </location>
</feature>
<evidence type="ECO:0000313" key="3">
    <source>
        <dbReference type="Proteomes" id="UP001497602"/>
    </source>
</evidence>
<reference evidence="2 3" key="1">
    <citation type="submission" date="2024-05" db="EMBL/GenBank/DDBJ databases">
        <authorList>
            <person name="Duchaud E."/>
        </authorList>
    </citation>
    <scope>NUCLEOTIDE SEQUENCE [LARGE SCALE GENOMIC DNA]</scope>
    <source>
        <strain evidence="2">Ena-SAMPLE-TAB-13-05-2024-13:56:06:370-140305</strain>
    </source>
</reference>
<name>A0ABP1FFH4_9FLAO</name>